<protein>
    <submittedName>
        <fullName evidence="2">Uncharacterized protein</fullName>
    </submittedName>
</protein>
<keyword evidence="3" id="KW-1185">Reference proteome</keyword>
<gene>
    <name evidence="2" type="ORF">E4K67_25465</name>
</gene>
<dbReference type="AlphaFoldDB" id="A0A4Z0R143"/>
<proteinExistence type="predicted"/>
<sequence length="245" mass="29018">MKDYKSNLTIGIALVVSSIIVYLLQILLFHNSHETFFLLFQDLAFMPLEVVLISFILDKYLNKREKQEKFKKMQVVISAFYTEVGSSLIQNLSQFNTNLEILKKEFGSEQNLINPNNQKTLQFASEFDYAMDSRAGDLLDLKNFLITKKPYILSMFKNPNLLEHDHFTDMLWSVYHVLDELENRNTFTDLPTNDFNHLSIDIKRSYQLVIREWVEYMIHLKNEYPYLFSLAIRKNPFSDNEIIFK</sequence>
<keyword evidence="1" id="KW-0812">Transmembrane</keyword>
<reference evidence="2 3" key="1">
    <citation type="submission" date="2019-03" db="EMBL/GenBank/DDBJ databases">
        <title>Draft Genome Sequence of Desulfosporosinus fructosivorans Strain 63.6F, Isolated from Marine Sediment in the Baltic Sea.</title>
        <authorList>
            <person name="Hausmann B."/>
            <person name="Vandieken V."/>
            <person name="Pjevac P."/>
            <person name="Schreck K."/>
            <person name="Herbold C.W."/>
            <person name="Loy A."/>
        </authorList>
    </citation>
    <scope>NUCLEOTIDE SEQUENCE [LARGE SCALE GENOMIC DNA]</scope>
    <source>
        <strain evidence="2 3">63.6F</strain>
    </source>
</reference>
<accession>A0A4Z0R143</accession>
<evidence type="ECO:0000256" key="1">
    <source>
        <dbReference type="SAM" id="Phobius"/>
    </source>
</evidence>
<feature type="transmembrane region" description="Helical" evidence="1">
    <location>
        <begin position="36"/>
        <end position="57"/>
    </location>
</feature>
<evidence type="ECO:0000313" key="2">
    <source>
        <dbReference type="EMBL" id="TGE35346.1"/>
    </source>
</evidence>
<dbReference type="Proteomes" id="UP000298460">
    <property type="component" value="Unassembled WGS sequence"/>
</dbReference>
<organism evidence="2 3">
    <name type="scientific">Desulfosporosinus fructosivorans</name>
    <dbReference type="NCBI Taxonomy" id="2018669"/>
    <lineage>
        <taxon>Bacteria</taxon>
        <taxon>Bacillati</taxon>
        <taxon>Bacillota</taxon>
        <taxon>Clostridia</taxon>
        <taxon>Eubacteriales</taxon>
        <taxon>Desulfitobacteriaceae</taxon>
        <taxon>Desulfosporosinus</taxon>
    </lineage>
</organism>
<feature type="transmembrane region" description="Helical" evidence="1">
    <location>
        <begin position="7"/>
        <end position="30"/>
    </location>
</feature>
<evidence type="ECO:0000313" key="3">
    <source>
        <dbReference type="Proteomes" id="UP000298460"/>
    </source>
</evidence>
<dbReference type="EMBL" id="SPQQ01000015">
    <property type="protein sequence ID" value="TGE35346.1"/>
    <property type="molecule type" value="Genomic_DNA"/>
</dbReference>
<comment type="caution">
    <text evidence="2">The sequence shown here is derived from an EMBL/GenBank/DDBJ whole genome shotgun (WGS) entry which is preliminary data.</text>
</comment>
<name>A0A4Z0R143_9FIRM</name>
<keyword evidence="1" id="KW-0472">Membrane</keyword>
<dbReference type="OrthoDB" id="9799090at2"/>
<keyword evidence="1" id="KW-1133">Transmembrane helix</keyword>